<protein>
    <submittedName>
        <fullName evidence="1">Uncharacterized protein</fullName>
    </submittedName>
</protein>
<name>A0A218XU54_PUNGR</name>
<dbReference type="PANTHER" id="PTHR36400:SF1">
    <property type="entry name" value="RIBOSOMAL PROTEIN L35"/>
    <property type="match status" value="1"/>
</dbReference>
<proteinExistence type="predicted"/>
<sequence>MMLRIEAQGLRSKAVALIKAQRALIEALVLQIALASSDHKLRSPGGLQLNQFLSASTPSRLLHVSSHIHQTLTSAPSRNPTTLSSFPRLAASPLFHYPTMLVQVRGVSSRDRRSKRTLMTPVVSKVKKTKTKFYSHVVRSEGLVNVGRGIEEEATGSEGGEELVRLKPFQGAKLMIKACWCNCQHKGFD</sequence>
<dbReference type="PANTHER" id="PTHR36400">
    <property type="entry name" value="RIBOSOMAL PROTEIN L35"/>
    <property type="match status" value="1"/>
</dbReference>
<gene>
    <name evidence="1" type="ORF">CDL15_Pgr003885</name>
</gene>
<comment type="caution">
    <text evidence="1">The sequence shown here is derived from an EMBL/GenBank/DDBJ whole genome shotgun (WGS) entry which is preliminary data.</text>
</comment>
<organism evidence="1 2">
    <name type="scientific">Punica granatum</name>
    <name type="common">Pomegranate</name>
    <dbReference type="NCBI Taxonomy" id="22663"/>
    <lineage>
        <taxon>Eukaryota</taxon>
        <taxon>Viridiplantae</taxon>
        <taxon>Streptophyta</taxon>
        <taxon>Embryophyta</taxon>
        <taxon>Tracheophyta</taxon>
        <taxon>Spermatophyta</taxon>
        <taxon>Magnoliopsida</taxon>
        <taxon>eudicotyledons</taxon>
        <taxon>Gunneridae</taxon>
        <taxon>Pentapetalae</taxon>
        <taxon>rosids</taxon>
        <taxon>malvids</taxon>
        <taxon>Myrtales</taxon>
        <taxon>Lythraceae</taxon>
        <taxon>Punica</taxon>
    </lineage>
</organism>
<dbReference type="EMBL" id="MTKT01000797">
    <property type="protein sequence ID" value="OWM88473.1"/>
    <property type="molecule type" value="Genomic_DNA"/>
</dbReference>
<evidence type="ECO:0000313" key="2">
    <source>
        <dbReference type="Proteomes" id="UP000197138"/>
    </source>
</evidence>
<dbReference type="AlphaFoldDB" id="A0A218XU54"/>
<evidence type="ECO:0000313" key="1">
    <source>
        <dbReference type="EMBL" id="OWM88473.1"/>
    </source>
</evidence>
<dbReference type="Proteomes" id="UP000197138">
    <property type="component" value="Unassembled WGS sequence"/>
</dbReference>
<accession>A0A218XU54</accession>
<reference evidence="2" key="1">
    <citation type="journal article" date="2017" name="Plant J.">
        <title>The pomegranate (Punica granatum L.) genome and the genomics of punicalagin biosynthesis.</title>
        <authorList>
            <person name="Qin G."/>
            <person name="Xu C."/>
            <person name="Ming R."/>
            <person name="Tang H."/>
            <person name="Guyot R."/>
            <person name="Kramer E.M."/>
            <person name="Hu Y."/>
            <person name="Yi X."/>
            <person name="Qi Y."/>
            <person name="Xu X."/>
            <person name="Gao Z."/>
            <person name="Pan H."/>
            <person name="Jian J."/>
            <person name="Tian Y."/>
            <person name="Yue Z."/>
            <person name="Xu Y."/>
        </authorList>
    </citation>
    <scope>NUCLEOTIDE SEQUENCE [LARGE SCALE GENOMIC DNA]</scope>
    <source>
        <strain evidence="2">cv. Dabenzi</strain>
    </source>
</reference>